<keyword evidence="1" id="KW-0813">Transport</keyword>
<dbReference type="GO" id="GO:0015031">
    <property type="term" value="P:protein transport"/>
    <property type="evidence" value="ECO:0007669"/>
    <property type="project" value="UniProtKB-KW"/>
</dbReference>
<dbReference type="SUPFAM" id="SSF48371">
    <property type="entry name" value="ARM repeat"/>
    <property type="match status" value="1"/>
</dbReference>
<protein>
    <recommendedName>
        <fullName evidence="4">DOP1 N-terminal domain-containing protein</fullName>
    </recommendedName>
</protein>
<dbReference type="AlphaFoldDB" id="A0A4U5PIW8"/>
<evidence type="ECO:0000313" key="6">
    <source>
        <dbReference type="Proteomes" id="UP000298663"/>
    </source>
</evidence>
<dbReference type="Proteomes" id="UP000298663">
    <property type="component" value="Unassembled WGS sequence"/>
</dbReference>
<reference evidence="5 6" key="2">
    <citation type="journal article" date="2019" name="G3 (Bethesda)">
        <title>Hybrid Assembly of the Genome of the Entomopathogenic Nematode Steinernema carpocapsae Identifies the X-Chromosome.</title>
        <authorList>
            <person name="Serra L."/>
            <person name="Macchietto M."/>
            <person name="Macias-Munoz A."/>
            <person name="McGill C.J."/>
            <person name="Rodriguez I.M."/>
            <person name="Rodriguez B."/>
            <person name="Murad R."/>
            <person name="Mortazavi A."/>
        </authorList>
    </citation>
    <scope>NUCLEOTIDE SEQUENCE [LARGE SCALE GENOMIC DNA]</scope>
    <source>
        <strain evidence="5 6">ALL</strain>
    </source>
</reference>
<reference evidence="5 6" key="1">
    <citation type="journal article" date="2015" name="Genome Biol.">
        <title>Comparative genomics of Steinernema reveals deeply conserved gene regulatory networks.</title>
        <authorList>
            <person name="Dillman A.R."/>
            <person name="Macchietto M."/>
            <person name="Porter C.F."/>
            <person name="Rogers A."/>
            <person name="Williams B."/>
            <person name="Antoshechkin I."/>
            <person name="Lee M.M."/>
            <person name="Goodwin Z."/>
            <person name="Lu X."/>
            <person name="Lewis E.E."/>
            <person name="Goodrich-Blair H."/>
            <person name="Stock S.P."/>
            <person name="Adams B.J."/>
            <person name="Sternberg P.W."/>
            <person name="Mortazavi A."/>
        </authorList>
    </citation>
    <scope>NUCLEOTIDE SEQUENCE [LARGE SCALE GENOMIC DNA]</scope>
    <source>
        <strain evidence="5 6">ALL</strain>
    </source>
</reference>
<evidence type="ECO:0000313" key="5">
    <source>
        <dbReference type="EMBL" id="TKR96351.1"/>
    </source>
</evidence>
<evidence type="ECO:0000256" key="1">
    <source>
        <dbReference type="ARBA" id="ARBA00022448"/>
    </source>
</evidence>
<dbReference type="InterPro" id="IPR016024">
    <property type="entry name" value="ARM-type_fold"/>
</dbReference>
<evidence type="ECO:0000256" key="2">
    <source>
        <dbReference type="ARBA" id="ARBA00022927"/>
    </source>
</evidence>
<dbReference type="InterPro" id="IPR040314">
    <property type="entry name" value="DOP1"/>
</dbReference>
<dbReference type="EMBL" id="AZBU02000002">
    <property type="protein sequence ID" value="TKR96351.1"/>
    <property type="molecule type" value="Genomic_DNA"/>
</dbReference>
<accession>A0A4U5PIW8</accession>
<dbReference type="GO" id="GO:0006895">
    <property type="term" value="P:Golgi to endosome transport"/>
    <property type="evidence" value="ECO:0007669"/>
    <property type="project" value="InterPro"/>
</dbReference>
<dbReference type="GO" id="GO:0005768">
    <property type="term" value="C:endosome"/>
    <property type="evidence" value="ECO:0007669"/>
    <property type="project" value="TreeGrafter"/>
</dbReference>
<comment type="similarity">
    <text evidence="3">Belongs to the DOP1 family.</text>
</comment>
<dbReference type="GO" id="GO:0005829">
    <property type="term" value="C:cytosol"/>
    <property type="evidence" value="ECO:0007669"/>
    <property type="project" value="GOC"/>
</dbReference>
<dbReference type="STRING" id="34508.A0A4U5PIW8"/>
<proteinExistence type="inferred from homology"/>
<dbReference type="OrthoDB" id="297643at2759"/>
<evidence type="ECO:0000259" key="4">
    <source>
        <dbReference type="Pfam" id="PF04118"/>
    </source>
</evidence>
<dbReference type="PANTHER" id="PTHR14042:SF24">
    <property type="entry name" value="PROTEIN DOPEY-1 HOMOLOG"/>
    <property type="match status" value="1"/>
</dbReference>
<dbReference type="Pfam" id="PF04118">
    <property type="entry name" value="Dopey_N"/>
    <property type="match status" value="1"/>
</dbReference>
<dbReference type="GO" id="GO:0005802">
    <property type="term" value="C:trans-Golgi network"/>
    <property type="evidence" value="ECO:0007669"/>
    <property type="project" value="TreeGrafter"/>
</dbReference>
<keyword evidence="2" id="KW-0653">Protein transport</keyword>
<keyword evidence="6" id="KW-1185">Reference proteome</keyword>
<comment type="caution">
    <text evidence="5">The sequence shown here is derived from an EMBL/GenBank/DDBJ whole genome shotgun (WGS) entry which is preliminary data.</text>
</comment>
<sequence length="507" mass="57840">MMQMMLRPTAQLLSAVENDVCVHVRPIACLGLAKMILSVARQQLRPLQLFREGRIDTETLIPSGQLFLEYEHDVDVVRQPLSHHNSSKYKQYVATVEKALKQFENTTEWADLISALSKLNKVIASNVKYREVPKPVAVSKRLAQCLHPALPAGVHLKVLENYRQIFDVIGQDELPKMLHLFSVGLFPLMDHCQIKVKDALLHIFEVYFLPLKTQLRPSLPGFVGAALMGLEEGTEFYERSFRLLTELCDTVGSETFFSDLWEALRGSPKVRLPGLIFVNSKFEKHLPMDDQLYIIGHHIDKAIEAICAVADDHGSALVQRHLLDFLCSAFPLNSDHVVQADLVQIMRRCLFVVLRRDASLNRRLFSWFLNKSGSSDNPLKEREDEEDIQFFMTYTLPLIKLAVEEYLRLDKVDVATTSSVIAAVGGSYDSDAVELQEQFTEVRVCRMLTYFLDRRQLGHLILEECLAMFLEYACKHDDEDEVKVKIFRVTGSLGSKTDRSDVRRSLK</sequence>
<dbReference type="InterPro" id="IPR007249">
    <property type="entry name" value="DOP1_N"/>
</dbReference>
<dbReference type="PANTHER" id="PTHR14042">
    <property type="entry name" value="DOPEY-RELATED"/>
    <property type="match status" value="1"/>
</dbReference>
<organism evidence="5 6">
    <name type="scientific">Steinernema carpocapsae</name>
    <name type="common">Entomopathogenic nematode</name>
    <dbReference type="NCBI Taxonomy" id="34508"/>
    <lineage>
        <taxon>Eukaryota</taxon>
        <taxon>Metazoa</taxon>
        <taxon>Ecdysozoa</taxon>
        <taxon>Nematoda</taxon>
        <taxon>Chromadorea</taxon>
        <taxon>Rhabditida</taxon>
        <taxon>Tylenchina</taxon>
        <taxon>Panagrolaimomorpha</taxon>
        <taxon>Strongyloidoidea</taxon>
        <taxon>Steinernematidae</taxon>
        <taxon>Steinernema</taxon>
    </lineage>
</organism>
<gene>
    <name evidence="5" type="ORF">L596_010384</name>
</gene>
<evidence type="ECO:0000256" key="3">
    <source>
        <dbReference type="ARBA" id="ARBA00046326"/>
    </source>
</evidence>
<feature type="domain" description="DOP1 N-terminal" evidence="4">
    <location>
        <begin position="87"/>
        <end position="371"/>
    </location>
</feature>
<name>A0A4U5PIW8_STECR</name>